<name>A0A6G1IHK5_9PLEO</name>
<accession>A0A6G1IHK5</accession>
<proteinExistence type="predicted"/>
<evidence type="ECO:0000259" key="1">
    <source>
        <dbReference type="Pfam" id="PF20516"/>
    </source>
</evidence>
<dbReference type="InterPro" id="IPR046797">
    <property type="entry name" value="PDDEXK_12"/>
</dbReference>
<evidence type="ECO:0000313" key="3">
    <source>
        <dbReference type="Proteomes" id="UP000799291"/>
    </source>
</evidence>
<organism evidence="2 3">
    <name type="scientific">Lentithecium fluviatile CBS 122367</name>
    <dbReference type="NCBI Taxonomy" id="1168545"/>
    <lineage>
        <taxon>Eukaryota</taxon>
        <taxon>Fungi</taxon>
        <taxon>Dikarya</taxon>
        <taxon>Ascomycota</taxon>
        <taxon>Pezizomycotina</taxon>
        <taxon>Dothideomycetes</taxon>
        <taxon>Pleosporomycetidae</taxon>
        <taxon>Pleosporales</taxon>
        <taxon>Massarineae</taxon>
        <taxon>Lentitheciaceae</taxon>
        <taxon>Lentithecium</taxon>
    </lineage>
</organism>
<reference evidence="2" key="1">
    <citation type="journal article" date="2020" name="Stud. Mycol.">
        <title>101 Dothideomycetes genomes: a test case for predicting lifestyles and emergence of pathogens.</title>
        <authorList>
            <person name="Haridas S."/>
            <person name="Albert R."/>
            <person name="Binder M."/>
            <person name="Bloem J."/>
            <person name="Labutti K."/>
            <person name="Salamov A."/>
            <person name="Andreopoulos B."/>
            <person name="Baker S."/>
            <person name="Barry K."/>
            <person name="Bills G."/>
            <person name="Bluhm B."/>
            <person name="Cannon C."/>
            <person name="Castanera R."/>
            <person name="Culley D."/>
            <person name="Daum C."/>
            <person name="Ezra D."/>
            <person name="Gonzalez J."/>
            <person name="Henrissat B."/>
            <person name="Kuo A."/>
            <person name="Liang C."/>
            <person name="Lipzen A."/>
            <person name="Lutzoni F."/>
            <person name="Magnuson J."/>
            <person name="Mondo S."/>
            <person name="Nolan M."/>
            <person name="Ohm R."/>
            <person name="Pangilinan J."/>
            <person name="Park H.-J."/>
            <person name="Ramirez L."/>
            <person name="Alfaro M."/>
            <person name="Sun H."/>
            <person name="Tritt A."/>
            <person name="Yoshinaga Y."/>
            <person name="Zwiers L.-H."/>
            <person name="Turgeon B."/>
            <person name="Goodwin S."/>
            <person name="Spatafora J."/>
            <person name="Crous P."/>
            <person name="Grigoriev I."/>
        </authorList>
    </citation>
    <scope>NUCLEOTIDE SEQUENCE</scope>
    <source>
        <strain evidence="2">CBS 122367</strain>
    </source>
</reference>
<dbReference type="OrthoDB" id="4161186at2759"/>
<evidence type="ECO:0000313" key="2">
    <source>
        <dbReference type="EMBL" id="KAF2677520.1"/>
    </source>
</evidence>
<gene>
    <name evidence="2" type="ORF">K458DRAFT_423780</name>
</gene>
<feature type="domain" description="PD-(D/E)XK nuclease-like" evidence="1">
    <location>
        <begin position="28"/>
        <end position="135"/>
    </location>
</feature>
<keyword evidence="3" id="KW-1185">Reference proteome</keyword>
<dbReference type="Pfam" id="PF20516">
    <property type="entry name" value="PDDEXK_12"/>
    <property type="match status" value="1"/>
</dbReference>
<dbReference type="Proteomes" id="UP000799291">
    <property type="component" value="Unassembled WGS sequence"/>
</dbReference>
<protein>
    <recommendedName>
        <fullName evidence="1">PD-(D/E)XK nuclease-like domain-containing protein</fullName>
    </recommendedName>
</protein>
<dbReference type="AlphaFoldDB" id="A0A6G1IHK5"/>
<dbReference type="EMBL" id="MU005621">
    <property type="protein sequence ID" value="KAF2677520.1"/>
    <property type="molecule type" value="Genomic_DNA"/>
</dbReference>
<sequence>MLHRDFAHYEKGSAVTLRRHLYPLIVNLAKAVLQGTQLCTTYNKDENAWCLDVCIPLLDLAMVLYGRDTFRRESVQSQSIQPGYLPRAVDPSERTERLVFRKTDFCFSYSHSTSACKIPISVTRLTTSHKPRRCSQALRSSRPMVGLWMRRSRSVSGWRQVYARRRIWPGARCSQGATSPCLTKPSA</sequence>